<organism evidence="2">
    <name type="scientific">marine metagenome</name>
    <dbReference type="NCBI Taxonomy" id="408172"/>
    <lineage>
        <taxon>unclassified sequences</taxon>
        <taxon>metagenomes</taxon>
        <taxon>ecological metagenomes</taxon>
    </lineage>
</organism>
<dbReference type="EMBL" id="UINC01010252">
    <property type="protein sequence ID" value="SVA45689.1"/>
    <property type="molecule type" value="Genomic_DNA"/>
</dbReference>
<accession>A0A381VZG0</accession>
<sequence>MPHIGLACKVEDHLGPLGRHHLGQARSVQEVRAAIGPVGRRYVIPALIQVGDQVVPHEPGRADHQGFHRDRVSSLPNTPEL</sequence>
<feature type="compositionally biased region" description="Basic and acidic residues" evidence="1">
    <location>
        <begin position="58"/>
        <end position="72"/>
    </location>
</feature>
<gene>
    <name evidence="2" type="ORF">METZ01_LOCUS98543</name>
</gene>
<name>A0A381VZG0_9ZZZZ</name>
<feature type="region of interest" description="Disordered" evidence="1">
    <location>
        <begin position="56"/>
        <end position="81"/>
    </location>
</feature>
<dbReference type="AlphaFoldDB" id="A0A381VZG0"/>
<evidence type="ECO:0000256" key="1">
    <source>
        <dbReference type="SAM" id="MobiDB-lite"/>
    </source>
</evidence>
<evidence type="ECO:0000313" key="2">
    <source>
        <dbReference type="EMBL" id="SVA45689.1"/>
    </source>
</evidence>
<proteinExistence type="predicted"/>
<protein>
    <submittedName>
        <fullName evidence="2">Uncharacterized protein</fullName>
    </submittedName>
</protein>
<reference evidence="2" key="1">
    <citation type="submission" date="2018-05" db="EMBL/GenBank/DDBJ databases">
        <authorList>
            <person name="Lanie J.A."/>
            <person name="Ng W.-L."/>
            <person name="Kazmierczak K.M."/>
            <person name="Andrzejewski T.M."/>
            <person name="Davidsen T.M."/>
            <person name="Wayne K.J."/>
            <person name="Tettelin H."/>
            <person name="Glass J.I."/>
            <person name="Rusch D."/>
            <person name="Podicherti R."/>
            <person name="Tsui H.-C.T."/>
            <person name="Winkler M.E."/>
        </authorList>
    </citation>
    <scope>NUCLEOTIDE SEQUENCE</scope>
</reference>